<dbReference type="InterPro" id="IPR050131">
    <property type="entry name" value="Peptidase_S8_subtilisin-like"/>
</dbReference>
<feature type="chain" id="PRO_5002534694" evidence="8">
    <location>
        <begin position="39"/>
        <end position="398"/>
    </location>
</feature>
<evidence type="ECO:0000313" key="10">
    <source>
        <dbReference type="EMBL" id="KKR88654.1"/>
    </source>
</evidence>
<dbReference type="InterPro" id="IPR036852">
    <property type="entry name" value="Peptidase_S8/S53_dom_sf"/>
</dbReference>
<proteinExistence type="inferred from homology"/>
<keyword evidence="4 6" id="KW-0378">Hydrolase</keyword>
<evidence type="ECO:0000256" key="1">
    <source>
        <dbReference type="ARBA" id="ARBA00011073"/>
    </source>
</evidence>
<dbReference type="Proteomes" id="UP000033918">
    <property type="component" value="Unassembled WGS sequence"/>
</dbReference>
<feature type="domain" description="Peptidase S8/S53" evidence="9">
    <location>
        <begin position="132"/>
        <end position="394"/>
    </location>
</feature>
<sequence>MPVLTIYASIHLRIMNIKKVGIFLVISSFLLISNGASAAEDNSRYFVKTNSTFWKKSFNARHVFSGGFTADLTDFQLKLTKVFNIEIEPVRRLSILEPKGKSALRPVPTESVPWGVKAIYDDKNLLKSSGGAEATVAVLDTGIVKHPDLKNRIKDCKDFSSPARALVEGKCDDKNGHGTHVAGIIASDGGDDGKGIFGVAPETSLYAYKVCSNTGTCWADDVAAAIRTAADSGANIINLSLGSDAQSLLISDAVAYAVEKGVLVVAAAGNDGPYQGSIDFPAQDANVIAVGAIDSLFIVPDWSSRGANETTVSYVVEEKDIEFAAPGVNVESTWKDGGYVTLSGTSMSAPHVSGLAAKLWQKDSLTPSLSTRELLQKFASDILPLGDDDMSGFGLPQL</sequence>
<keyword evidence="5 6" id="KW-0720">Serine protease</keyword>
<dbReference type="InterPro" id="IPR000209">
    <property type="entry name" value="Peptidase_S8/S53_dom"/>
</dbReference>
<feature type="active site" description="Charge relay system" evidence="6">
    <location>
        <position position="177"/>
    </location>
</feature>
<dbReference type="Pfam" id="PF00082">
    <property type="entry name" value="Peptidase_S8"/>
    <property type="match status" value="1"/>
</dbReference>
<keyword evidence="2 6" id="KW-0645">Protease</keyword>
<comment type="similarity">
    <text evidence="1 6 7">Belongs to the peptidase S8 family.</text>
</comment>
<dbReference type="PROSITE" id="PS51892">
    <property type="entry name" value="SUBTILASE"/>
    <property type="match status" value="1"/>
</dbReference>
<name>A0A0G0UIN7_9BACT</name>
<reference evidence="10 11" key="1">
    <citation type="journal article" date="2015" name="Nature">
        <title>rRNA introns, odd ribosomes, and small enigmatic genomes across a large radiation of phyla.</title>
        <authorList>
            <person name="Brown C.T."/>
            <person name="Hug L.A."/>
            <person name="Thomas B.C."/>
            <person name="Sharon I."/>
            <person name="Castelle C.J."/>
            <person name="Singh A."/>
            <person name="Wilkins M.J."/>
            <person name="Williams K.H."/>
            <person name="Banfield J.F."/>
        </authorList>
    </citation>
    <scope>NUCLEOTIDE SEQUENCE [LARGE SCALE GENOMIC DNA]</scope>
</reference>
<dbReference type="AlphaFoldDB" id="A0A0G0UIN7"/>
<dbReference type="CDD" id="cd07477">
    <property type="entry name" value="Peptidases_S8_Subtilisin_subset"/>
    <property type="match status" value="1"/>
</dbReference>
<accession>A0A0G0UIN7</accession>
<feature type="signal peptide" evidence="8">
    <location>
        <begin position="1"/>
        <end position="38"/>
    </location>
</feature>
<keyword evidence="3" id="KW-0479">Metal-binding</keyword>
<evidence type="ECO:0000313" key="11">
    <source>
        <dbReference type="Proteomes" id="UP000033918"/>
    </source>
</evidence>
<dbReference type="InterPro" id="IPR023827">
    <property type="entry name" value="Peptidase_S8_Asp-AS"/>
</dbReference>
<dbReference type="PROSITE" id="PS00136">
    <property type="entry name" value="SUBTILASE_ASP"/>
    <property type="match status" value="1"/>
</dbReference>
<evidence type="ECO:0000256" key="4">
    <source>
        <dbReference type="ARBA" id="ARBA00022801"/>
    </source>
</evidence>
<keyword evidence="8" id="KW-0732">Signal</keyword>
<dbReference type="InterPro" id="IPR015500">
    <property type="entry name" value="Peptidase_S8_subtilisin-rel"/>
</dbReference>
<evidence type="ECO:0000256" key="7">
    <source>
        <dbReference type="RuleBase" id="RU003355"/>
    </source>
</evidence>
<evidence type="ECO:0000256" key="2">
    <source>
        <dbReference type="ARBA" id="ARBA00022670"/>
    </source>
</evidence>
<organism evidence="10 11">
    <name type="scientific">Candidatus Wolfebacteria bacterium GW2011_GWB1_41_12</name>
    <dbReference type="NCBI Taxonomy" id="1619006"/>
    <lineage>
        <taxon>Bacteria</taxon>
        <taxon>Candidatus Wolfeibacteriota</taxon>
    </lineage>
</organism>
<dbReference type="PANTHER" id="PTHR43806">
    <property type="entry name" value="PEPTIDASE S8"/>
    <property type="match status" value="1"/>
</dbReference>
<dbReference type="GO" id="GO:0004252">
    <property type="term" value="F:serine-type endopeptidase activity"/>
    <property type="evidence" value="ECO:0007669"/>
    <property type="project" value="UniProtKB-UniRule"/>
</dbReference>
<dbReference type="EMBL" id="LCAK01000004">
    <property type="protein sequence ID" value="KKR88654.1"/>
    <property type="molecule type" value="Genomic_DNA"/>
</dbReference>
<evidence type="ECO:0000256" key="6">
    <source>
        <dbReference type="PROSITE-ProRule" id="PRU01240"/>
    </source>
</evidence>
<comment type="caution">
    <text evidence="10">The sequence shown here is derived from an EMBL/GenBank/DDBJ whole genome shotgun (WGS) entry which is preliminary data.</text>
</comment>
<dbReference type="GO" id="GO:0046872">
    <property type="term" value="F:metal ion binding"/>
    <property type="evidence" value="ECO:0007669"/>
    <property type="project" value="UniProtKB-KW"/>
</dbReference>
<dbReference type="PROSITE" id="PS00137">
    <property type="entry name" value="SUBTILASE_HIS"/>
    <property type="match status" value="1"/>
</dbReference>
<dbReference type="PRINTS" id="PR00723">
    <property type="entry name" value="SUBTILISIN"/>
</dbReference>
<evidence type="ECO:0000259" key="9">
    <source>
        <dbReference type="Pfam" id="PF00082"/>
    </source>
</evidence>
<protein>
    <submittedName>
        <fullName evidence="10">Thermostable serine protease</fullName>
    </submittedName>
</protein>
<evidence type="ECO:0000256" key="8">
    <source>
        <dbReference type="SAM" id="SignalP"/>
    </source>
</evidence>
<evidence type="ECO:0000256" key="5">
    <source>
        <dbReference type="ARBA" id="ARBA00022825"/>
    </source>
</evidence>
<dbReference type="SUPFAM" id="SSF52743">
    <property type="entry name" value="Subtilisin-like"/>
    <property type="match status" value="1"/>
</dbReference>
<dbReference type="PANTHER" id="PTHR43806:SF11">
    <property type="entry name" value="CEREVISIN-RELATED"/>
    <property type="match status" value="1"/>
</dbReference>
<dbReference type="InterPro" id="IPR022398">
    <property type="entry name" value="Peptidase_S8_His-AS"/>
</dbReference>
<dbReference type="Gene3D" id="3.40.50.200">
    <property type="entry name" value="Peptidase S8/S53 domain"/>
    <property type="match status" value="1"/>
</dbReference>
<dbReference type="InterPro" id="IPR023828">
    <property type="entry name" value="Peptidase_S8_Ser-AS"/>
</dbReference>
<feature type="active site" description="Charge relay system" evidence="6">
    <location>
        <position position="346"/>
    </location>
</feature>
<feature type="active site" description="Charge relay system" evidence="6">
    <location>
        <position position="140"/>
    </location>
</feature>
<dbReference type="PROSITE" id="PS00138">
    <property type="entry name" value="SUBTILASE_SER"/>
    <property type="match status" value="1"/>
</dbReference>
<gene>
    <name evidence="10" type="ORF">UU38_C0004G0016</name>
</gene>
<evidence type="ECO:0000256" key="3">
    <source>
        <dbReference type="ARBA" id="ARBA00022723"/>
    </source>
</evidence>
<dbReference type="GO" id="GO:0006508">
    <property type="term" value="P:proteolysis"/>
    <property type="evidence" value="ECO:0007669"/>
    <property type="project" value="UniProtKB-KW"/>
</dbReference>
<dbReference type="InterPro" id="IPR034202">
    <property type="entry name" value="Subtilisin_Carlsberg-like"/>
</dbReference>